<dbReference type="Gramene" id="OE9A080203T1">
    <property type="protein sequence ID" value="OE9A080203C1"/>
    <property type="gene ID" value="OE9A080203"/>
</dbReference>
<proteinExistence type="predicted"/>
<accession>A0A8S0UYN5</accession>
<gene>
    <name evidence="1" type="ORF">OLEA9_A080203</name>
</gene>
<dbReference type="AlphaFoldDB" id="A0A8S0UYN5"/>
<evidence type="ECO:0000313" key="2">
    <source>
        <dbReference type="Proteomes" id="UP000594638"/>
    </source>
</evidence>
<dbReference type="Proteomes" id="UP000594638">
    <property type="component" value="Unassembled WGS sequence"/>
</dbReference>
<protein>
    <submittedName>
        <fullName evidence="1">Uncharacterized protein</fullName>
    </submittedName>
</protein>
<comment type="caution">
    <text evidence="1">The sequence shown here is derived from an EMBL/GenBank/DDBJ whole genome shotgun (WGS) entry which is preliminary data.</text>
</comment>
<sequence>FYQRISKNRQEFLGFNLRTILLRIFECTIWWIRIPLPSCSLKVLPARPPIVYDYDRQGSDNSNRPGE</sequence>
<organism evidence="1 2">
    <name type="scientific">Olea europaea subsp. europaea</name>
    <dbReference type="NCBI Taxonomy" id="158383"/>
    <lineage>
        <taxon>Eukaryota</taxon>
        <taxon>Viridiplantae</taxon>
        <taxon>Streptophyta</taxon>
        <taxon>Embryophyta</taxon>
        <taxon>Tracheophyta</taxon>
        <taxon>Spermatophyta</taxon>
        <taxon>Magnoliopsida</taxon>
        <taxon>eudicotyledons</taxon>
        <taxon>Gunneridae</taxon>
        <taxon>Pentapetalae</taxon>
        <taxon>asterids</taxon>
        <taxon>lamiids</taxon>
        <taxon>Lamiales</taxon>
        <taxon>Oleaceae</taxon>
        <taxon>Oleeae</taxon>
        <taxon>Olea</taxon>
    </lineage>
</organism>
<feature type="non-terminal residue" evidence="1">
    <location>
        <position position="1"/>
    </location>
</feature>
<dbReference type="EMBL" id="CACTIH010009115">
    <property type="protein sequence ID" value="CAA3024736.1"/>
    <property type="molecule type" value="Genomic_DNA"/>
</dbReference>
<evidence type="ECO:0000313" key="1">
    <source>
        <dbReference type="EMBL" id="CAA3024736.1"/>
    </source>
</evidence>
<reference evidence="1 2" key="1">
    <citation type="submission" date="2019-12" db="EMBL/GenBank/DDBJ databases">
        <authorList>
            <person name="Alioto T."/>
            <person name="Alioto T."/>
            <person name="Gomez Garrido J."/>
        </authorList>
    </citation>
    <scope>NUCLEOTIDE SEQUENCE [LARGE SCALE GENOMIC DNA]</scope>
</reference>
<name>A0A8S0UYN5_OLEEU</name>
<keyword evidence="2" id="KW-1185">Reference proteome</keyword>